<comment type="cofactor">
    <cofactor evidence="10">
        <name>Mg(2+)</name>
        <dbReference type="ChEBI" id="CHEBI:18420"/>
    </cofactor>
    <text evidence="10">Binds 2 divalent ions per subunit.</text>
</comment>
<evidence type="ECO:0000256" key="2">
    <source>
        <dbReference type="ARBA" id="ARBA00009685"/>
    </source>
</evidence>
<dbReference type="PIRSF" id="PIRSF000497">
    <property type="entry name" value="MAT"/>
    <property type="match status" value="1"/>
</dbReference>
<dbReference type="GO" id="GO:0005524">
    <property type="term" value="F:ATP binding"/>
    <property type="evidence" value="ECO:0007669"/>
    <property type="project" value="UniProtKB-UniRule"/>
</dbReference>
<evidence type="ECO:0000256" key="4">
    <source>
        <dbReference type="ARBA" id="ARBA00022679"/>
    </source>
</evidence>
<evidence type="ECO:0000259" key="13">
    <source>
        <dbReference type="Pfam" id="PF00438"/>
    </source>
</evidence>
<gene>
    <name evidence="10" type="primary">metK</name>
    <name evidence="16" type="ordered locus">Trebr_0348</name>
</gene>
<accession>F4LN09</accession>
<feature type="domain" description="S-adenosylmethionine synthetase N-terminal" evidence="13">
    <location>
        <begin position="6"/>
        <end position="103"/>
    </location>
</feature>
<dbReference type="InterPro" id="IPR002133">
    <property type="entry name" value="S-AdoMet_synthetase"/>
</dbReference>
<comment type="subunit">
    <text evidence="10">Homotetramer; dimer of dimers.</text>
</comment>
<feature type="binding site" evidence="10">
    <location>
        <position position="246"/>
    </location>
    <ligand>
        <name>ATP</name>
        <dbReference type="ChEBI" id="CHEBI:30616"/>
        <note>ligand shared between two neighboring subunits</note>
    </ligand>
</feature>
<sequence length="390" mass="42067">MTRNSYFFTSESVGEGHPDKLCDQISDAVLDACLQDDPDSHVACETFASTALVLIGGEITTRTFVDVQEVARKIAAEIGYTDSAYGLDCNSMAVLNMIHAQSPDINQGVAGNGLAEFKGLQGAGDQGMMFGFACTETPELMPAPITYAHSLLRKATALRKGGVLPWLRPDAKSQVTIEYDGHKPVRIDTVVISHQHDPEIAYETIKESLIEEIIKPVLEPTGLIDAKTKFFINPTGRFVIGGPFGDTGLTGRKIIVDTYGGMGRHGGGCFSGKDPSKVDRSAAYMARYVAKNIVAAGLAERCEIQLAYAIGVPYPVSVMVDTFGTGAVPDQMIAAAIPDVFDCTPAGIVKTLDLKRPIYRETAAYGHFGRSEFSWEKTDKADQLKKTVRS</sequence>
<keyword evidence="10" id="KW-0963">Cytoplasm</keyword>
<evidence type="ECO:0000256" key="1">
    <source>
        <dbReference type="ARBA" id="ARBA00005224"/>
    </source>
</evidence>
<dbReference type="NCBIfam" id="TIGR01034">
    <property type="entry name" value="metK"/>
    <property type="match status" value="1"/>
</dbReference>
<keyword evidence="8 10" id="KW-0460">Magnesium</keyword>
<comment type="catalytic activity">
    <reaction evidence="10">
        <text>L-methionine + ATP + H2O = S-adenosyl-L-methionine + phosphate + diphosphate</text>
        <dbReference type="Rhea" id="RHEA:21080"/>
        <dbReference type="ChEBI" id="CHEBI:15377"/>
        <dbReference type="ChEBI" id="CHEBI:30616"/>
        <dbReference type="ChEBI" id="CHEBI:33019"/>
        <dbReference type="ChEBI" id="CHEBI:43474"/>
        <dbReference type="ChEBI" id="CHEBI:57844"/>
        <dbReference type="ChEBI" id="CHEBI:59789"/>
        <dbReference type="EC" id="2.5.1.6"/>
    </reaction>
</comment>
<reference evidence="17" key="1">
    <citation type="submission" date="2011-04" db="EMBL/GenBank/DDBJ databases">
        <title>The complete genome of Treponema brennaborense DSM 12168.</title>
        <authorList>
            <person name="Lucas S."/>
            <person name="Han J."/>
            <person name="Lapidus A."/>
            <person name="Bruce D."/>
            <person name="Goodwin L."/>
            <person name="Pitluck S."/>
            <person name="Peters L."/>
            <person name="Kyrpides N."/>
            <person name="Mavromatis K."/>
            <person name="Ivanova N."/>
            <person name="Mikhailova N."/>
            <person name="Pagani I."/>
            <person name="Teshima H."/>
            <person name="Detter J.C."/>
            <person name="Tapia R."/>
            <person name="Han C."/>
            <person name="Land M."/>
            <person name="Hauser L."/>
            <person name="Markowitz V."/>
            <person name="Cheng J.-F."/>
            <person name="Hugenholtz P."/>
            <person name="Woyke T."/>
            <person name="Wu D."/>
            <person name="Gronow S."/>
            <person name="Wellnitz S."/>
            <person name="Brambilla E."/>
            <person name="Klenk H.-P."/>
            <person name="Eisen J.A."/>
        </authorList>
    </citation>
    <scope>NUCLEOTIDE SEQUENCE [LARGE SCALE GENOMIC DNA]</scope>
    <source>
        <strain evidence="17">DSM 12168 / CIP 105900 / DD5/3</strain>
    </source>
</reference>
<dbReference type="eggNOG" id="COG0192">
    <property type="taxonomic scope" value="Bacteria"/>
</dbReference>
<feature type="binding site" description="in other chain" evidence="10">
    <location>
        <begin position="237"/>
        <end position="238"/>
    </location>
    <ligand>
        <name>ATP</name>
        <dbReference type="ChEBI" id="CHEBI:30616"/>
        <note>ligand shared between two neighboring subunits</note>
    </ligand>
</feature>
<dbReference type="InterPro" id="IPR022628">
    <property type="entry name" value="S-AdoMet_synt_N"/>
</dbReference>
<comment type="cofactor">
    <cofactor evidence="10">
        <name>K(+)</name>
        <dbReference type="ChEBI" id="CHEBI:29103"/>
    </cofactor>
    <text evidence="10">Binds 1 potassium ion per subunit.</text>
</comment>
<dbReference type="GO" id="GO:0006556">
    <property type="term" value="P:S-adenosylmethionine biosynthetic process"/>
    <property type="evidence" value="ECO:0007669"/>
    <property type="project" value="UniProtKB-UniRule"/>
</dbReference>
<dbReference type="PROSITE" id="PS00376">
    <property type="entry name" value="ADOMET_SYNTHASE_1"/>
    <property type="match status" value="1"/>
</dbReference>
<feature type="domain" description="S-adenosylmethionine synthetase central" evidence="14">
    <location>
        <begin position="121"/>
        <end position="238"/>
    </location>
</feature>
<keyword evidence="3 10" id="KW-0554">One-carbon metabolism</keyword>
<keyword evidence="9 10" id="KW-0630">Potassium</keyword>
<dbReference type="OrthoDB" id="9801686at2"/>
<dbReference type="Proteomes" id="UP000006546">
    <property type="component" value="Chromosome"/>
</dbReference>
<dbReference type="Gene3D" id="3.30.300.10">
    <property type="match status" value="3"/>
</dbReference>
<evidence type="ECO:0000256" key="11">
    <source>
        <dbReference type="RuleBase" id="RU000542"/>
    </source>
</evidence>
<comment type="subcellular location">
    <subcellularLocation>
        <location evidence="10 11">Cytoplasm</location>
    </subcellularLocation>
</comment>
<feature type="binding site" evidence="10">
    <location>
        <position position="246"/>
    </location>
    <ligand>
        <name>L-methionine</name>
        <dbReference type="ChEBI" id="CHEBI:57844"/>
        <note>ligand shared between two neighboring subunits</note>
    </ligand>
</feature>
<comment type="function">
    <text evidence="10">Catalyzes the formation of S-adenosylmethionine (AdoMet) from methionine and ATP. The overall synthetic reaction is composed of two sequential steps, AdoMet formation and the subsequent tripolyphosphate hydrolysis which occurs prior to release of AdoMet from the enzyme.</text>
</comment>
<dbReference type="InterPro" id="IPR022630">
    <property type="entry name" value="S-AdoMet_synt_C"/>
</dbReference>
<keyword evidence="4 10" id="KW-0808">Transferase</keyword>
<comment type="caution">
    <text evidence="10">Lacks conserved residue(s) required for the propagation of feature annotation.</text>
</comment>
<proteinExistence type="inferred from homology"/>
<dbReference type="HOGENOM" id="CLU_041802_1_1_12"/>
<feature type="domain" description="S-adenosylmethionine synthetase C-terminal" evidence="15">
    <location>
        <begin position="240"/>
        <end position="377"/>
    </location>
</feature>
<dbReference type="Pfam" id="PF02773">
    <property type="entry name" value="S-AdoMet_synt_C"/>
    <property type="match status" value="1"/>
</dbReference>
<dbReference type="GO" id="GO:0005737">
    <property type="term" value="C:cytoplasm"/>
    <property type="evidence" value="ECO:0007669"/>
    <property type="project" value="UniProtKB-SubCell"/>
</dbReference>
<feature type="binding site" description="in other chain" evidence="10">
    <location>
        <position position="17"/>
    </location>
    <ligand>
        <name>ATP</name>
        <dbReference type="ChEBI" id="CHEBI:30616"/>
        <note>ligand shared between two neighboring subunits</note>
    </ligand>
</feature>
<evidence type="ECO:0000259" key="15">
    <source>
        <dbReference type="Pfam" id="PF02773"/>
    </source>
</evidence>
<dbReference type="GO" id="GO:0004478">
    <property type="term" value="F:methionine adenosyltransferase activity"/>
    <property type="evidence" value="ECO:0007669"/>
    <property type="project" value="UniProtKB-UniRule"/>
</dbReference>
<protein>
    <recommendedName>
        <fullName evidence="10">S-adenosylmethionine synthase</fullName>
        <shortName evidence="10">AdoMet synthase</shortName>
        <ecNumber evidence="10">2.5.1.6</ecNumber>
    </recommendedName>
    <alternativeName>
        <fullName evidence="10">MAT</fullName>
    </alternativeName>
    <alternativeName>
        <fullName evidence="10">Methionine adenosyltransferase</fullName>
    </alternativeName>
</protein>
<feature type="binding site" evidence="10">
    <location>
        <position position="273"/>
    </location>
    <ligand>
        <name>ATP</name>
        <dbReference type="ChEBI" id="CHEBI:30616"/>
        <note>ligand shared between two neighboring subunits</note>
    </ligand>
</feature>
<comment type="pathway">
    <text evidence="1 10">Amino-acid biosynthesis; S-adenosyl-L-methionine biosynthesis; S-adenosyl-L-methionine from L-methionine: step 1/1.</text>
</comment>
<evidence type="ECO:0000256" key="5">
    <source>
        <dbReference type="ARBA" id="ARBA00022723"/>
    </source>
</evidence>
<evidence type="ECO:0000256" key="9">
    <source>
        <dbReference type="ARBA" id="ARBA00022958"/>
    </source>
</evidence>
<keyword evidence="6 10" id="KW-0547">Nucleotide-binding</keyword>
<dbReference type="Pfam" id="PF00438">
    <property type="entry name" value="S-AdoMet_synt_N"/>
    <property type="match status" value="1"/>
</dbReference>
<feature type="region of interest" description="Flexible loop" evidence="10">
    <location>
        <begin position="101"/>
        <end position="111"/>
    </location>
</feature>
<dbReference type="PROSITE" id="PS00377">
    <property type="entry name" value="ADOMET_SYNTHASE_2"/>
    <property type="match status" value="1"/>
</dbReference>
<evidence type="ECO:0000256" key="8">
    <source>
        <dbReference type="ARBA" id="ARBA00022842"/>
    </source>
</evidence>
<dbReference type="RefSeq" id="WP_013757514.1">
    <property type="nucleotide sequence ID" value="NC_015500.1"/>
</dbReference>
<dbReference type="FunFam" id="3.30.300.10:FF:000003">
    <property type="entry name" value="S-adenosylmethionine synthase"/>
    <property type="match status" value="1"/>
</dbReference>
<name>F4LN09_TREBD</name>
<keyword evidence="5 10" id="KW-0479">Metal-binding</keyword>
<feature type="binding site" description="in other chain" evidence="10">
    <location>
        <begin position="252"/>
        <end position="253"/>
    </location>
    <ligand>
        <name>ATP</name>
        <dbReference type="ChEBI" id="CHEBI:30616"/>
        <note>ligand shared between two neighboring subunits</note>
    </ligand>
</feature>
<feature type="binding site" evidence="10">
    <location>
        <position position="45"/>
    </location>
    <ligand>
        <name>K(+)</name>
        <dbReference type="ChEBI" id="CHEBI:29103"/>
    </ligand>
</feature>
<dbReference type="KEGG" id="tbe:Trebr_0348"/>
<feature type="binding site" evidence="10">
    <location>
        <position position="19"/>
    </location>
    <ligand>
        <name>Mg(2+)</name>
        <dbReference type="ChEBI" id="CHEBI:18420"/>
    </ligand>
</feature>
<dbReference type="PANTHER" id="PTHR11964">
    <property type="entry name" value="S-ADENOSYLMETHIONINE SYNTHETASE"/>
    <property type="match status" value="1"/>
</dbReference>
<dbReference type="STRING" id="906968.Trebr_0348"/>
<dbReference type="GO" id="GO:0006730">
    <property type="term" value="P:one-carbon metabolic process"/>
    <property type="evidence" value="ECO:0007669"/>
    <property type="project" value="UniProtKB-KW"/>
</dbReference>
<evidence type="ECO:0000256" key="6">
    <source>
        <dbReference type="ARBA" id="ARBA00022741"/>
    </source>
</evidence>
<feature type="binding site" description="in other chain" evidence="10">
    <location>
        <begin position="170"/>
        <end position="172"/>
    </location>
    <ligand>
        <name>ATP</name>
        <dbReference type="ChEBI" id="CHEBI:30616"/>
        <note>ligand shared between two neighboring subunits</note>
    </ligand>
</feature>
<dbReference type="AlphaFoldDB" id="F4LN09"/>
<dbReference type="HAMAP" id="MF_00086">
    <property type="entry name" value="S_AdoMet_synth1"/>
    <property type="match status" value="1"/>
</dbReference>
<dbReference type="EC" id="2.5.1.6" evidence="10"/>
<evidence type="ECO:0000256" key="12">
    <source>
        <dbReference type="RuleBase" id="RU004462"/>
    </source>
</evidence>
<comment type="similarity">
    <text evidence="2 10 12">Belongs to the AdoMet synthase family.</text>
</comment>
<evidence type="ECO:0000259" key="14">
    <source>
        <dbReference type="Pfam" id="PF02772"/>
    </source>
</evidence>
<evidence type="ECO:0000256" key="3">
    <source>
        <dbReference type="ARBA" id="ARBA00022563"/>
    </source>
</evidence>
<evidence type="ECO:0000313" key="16">
    <source>
        <dbReference type="EMBL" id="AEE15795.1"/>
    </source>
</evidence>
<evidence type="ECO:0000256" key="10">
    <source>
        <dbReference type="HAMAP-Rule" id="MF_00086"/>
    </source>
</evidence>
<dbReference type="SUPFAM" id="SSF55973">
    <property type="entry name" value="S-adenosylmethionine synthetase"/>
    <property type="match status" value="3"/>
</dbReference>
<dbReference type="EMBL" id="CP002696">
    <property type="protein sequence ID" value="AEE15795.1"/>
    <property type="molecule type" value="Genomic_DNA"/>
</dbReference>
<dbReference type="InterPro" id="IPR022631">
    <property type="entry name" value="ADOMET_SYNTHASE_CS"/>
</dbReference>
<keyword evidence="7 10" id="KW-0067">ATP-binding</keyword>
<feature type="binding site" description="in other chain" evidence="10">
    <location>
        <position position="101"/>
    </location>
    <ligand>
        <name>L-methionine</name>
        <dbReference type="ChEBI" id="CHEBI:57844"/>
        <note>ligand shared between two neighboring subunits</note>
    </ligand>
</feature>
<evidence type="ECO:0000256" key="7">
    <source>
        <dbReference type="ARBA" id="ARBA00022840"/>
    </source>
</evidence>
<dbReference type="UniPathway" id="UPA00315">
    <property type="reaction ID" value="UER00080"/>
</dbReference>
<keyword evidence="17" id="KW-1185">Reference proteome</keyword>
<evidence type="ECO:0000313" key="17">
    <source>
        <dbReference type="Proteomes" id="UP000006546"/>
    </source>
</evidence>
<dbReference type="GO" id="GO:0000287">
    <property type="term" value="F:magnesium ion binding"/>
    <property type="evidence" value="ECO:0007669"/>
    <property type="project" value="UniProtKB-UniRule"/>
</dbReference>
<feature type="binding site" description="in other chain" evidence="10">
    <location>
        <position position="58"/>
    </location>
    <ligand>
        <name>L-methionine</name>
        <dbReference type="ChEBI" id="CHEBI:57844"/>
        <note>ligand shared between two neighboring subunits</note>
    </ligand>
</feature>
<dbReference type="InterPro" id="IPR022636">
    <property type="entry name" value="S-AdoMet_synthetase_sfam"/>
</dbReference>
<feature type="binding site" description="in other chain" evidence="10">
    <location>
        <position position="277"/>
    </location>
    <ligand>
        <name>L-methionine</name>
        <dbReference type="ChEBI" id="CHEBI:57844"/>
        <note>ligand shared between two neighboring subunits</note>
    </ligand>
</feature>
<organism evidence="16 17">
    <name type="scientific">Treponema brennaborense (strain DSM 12168 / CIP 105900 / DD5/3)</name>
    <dbReference type="NCBI Taxonomy" id="906968"/>
    <lineage>
        <taxon>Bacteria</taxon>
        <taxon>Pseudomonadati</taxon>
        <taxon>Spirochaetota</taxon>
        <taxon>Spirochaetia</taxon>
        <taxon>Spirochaetales</taxon>
        <taxon>Treponemataceae</taxon>
        <taxon>Treponema</taxon>
    </lineage>
</organism>
<dbReference type="Pfam" id="PF02772">
    <property type="entry name" value="S-AdoMet_synt_M"/>
    <property type="match status" value="1"/>
</dbReference>
<dbReference type="InterPro" id="IPR022629">
    <property type="entry name" value="S-AdoMet_synt_central"/>
</dbReference>
<dbReference type="CDD" id="cd18079">
    <property type="entry name" value="S-AdoMet_synt"/>
    <property type="match status" value="1"/>
</dbReference>